<protein>
    <recommendedName>
        <fullName evidence="4">DUF5709 domain-containing protein</fullName>
    </recommendedName>
</protein>
<gene>
    <name evidence="2" type="ORF">GCM10022261_21250</name>
</gene>
<organism evidence="2 3">
    <name type="scientific">Brevibacterium daeguense</name>
    <dbReference type="NCBI Taxonomy" id="909936"/>
    <lineage>
        <taxon>Bacteria</taxon>
        <taxon>Bacillati</taxon>
        <taxon>Actinomycetota</taxon>
        <taxon>Actinomycetes</taxon>
        <taxon>Micrococcales</taxon>
        <taxon>Brevibacteriaceae</taxon>
        <taxon>Brevibacterium</taxon>
    </lineage>
</organism>
<keyword evidence="3" id="KW-1185">Reference proteome</keyword>
<evidence type="ECO:0008006" key="4">
    <source>
        <dbReference type="Google" id="ProtNLM"/>
    </source>
</evidence>
<dbReference type="RefSeq" id="WP_236862571.1">
    <property type="nucleotide sequence ID" value="NZ_BAABAZ010000006.1"/>
</dbReference>
<sequence>MTENSGDAFEEARAGVSDQELQAETSAAPLSQESEISTEQVEQWEDDQALAEPDSAIDPVPMDGRDGQAVVGGSDDPELIDASDPLKDPLRYSDETGELLAEIPTPDSPEGEEMR</sequence>
<name>A0ABP8EKX7_9MICO</name>
<feature type="compositionally biased region" description="Polar residues" evidence="1">
    <location>
        <begin position="19"/>
        <end position="41"/>
    </location>
</feature>
<feature type="compositionally biased region" description="Basic and acidic residues" evidence="1">
    <location>
        <begin position="84"/>
        <end position="94"/>
    </location>
</feature>
<evidence type="ECO:0000313" key="2">
    <source>
        <dbReference type="EMBL" id="GAA4284594.1"/>
    </source>
</evidence>
<dbReference type="EMBL" id="BAABAZ010000006">
    <property type="protein sequence ID" value="GAA4284594.1"/>
    <property type="molecule type" value="Genomic_DNA"/>
</dbReference>
<feature type="region of interest" description="Disordered" evidence="1">
    <location>
        <begin position="1"/>
        <end position="115"/>
    </location>
</feature>
<proteinExistence type="predicted"/>
<reference evidence="3" key="1">
    <citation type="journal article" date="2019" name="Int. J. Syst. Evol. Microbiol.">
        <title>The Global Catalogue of Microorganisms (GCM) 10K type strain sequencing project: providing services to taxonomists for standard genome sequencing and annotation.</title>
        <authorList>
            <consortium name="The Broad Institute Genomics Platform"/>
            <consortium name="The Broad Institute Genome Sequencing Center for Infectious Disease"/>
            <person name="Wu L."/>
            <person name="Ma J."/>
        </authorList>
    </citation>
    <scope>NUCLEOTIDE SEQUENCE [LARGE SCALE GENOMIC DNA]</scope>
    <source>
        <strain evidence="3">JCM 17458</strain>
    </source>
</reference>
<dbReference type="Proteomes" id="UP001501586">
    <property type="component" value="Unassembled WGS sequence"/>
</dbReference>
<evidence type="ECO:0000256" key="1">
    <source>
        <dbReference type="SAM" id="MobiDB-lite"/>
    </source>
</evidence>
<evidence type="ECO:0000313" key="3">
    <source>
        <dbReference type="Proteomes" id="UP001501586"/>
    </source>
</evidence>
<accession>A0ABP8EKX7</accession>
<comment type="caution">
    <text evidence="2">The sequence shown here is derived from an EMBL/GenBank/DDBJ whole genome shotgun (WGS) entry which is preliminary data.</text>
</comment>